<sequence length="105" mass="12138">MHDYYLCLTLLGRADESESAFKSRLYAFWTHILRNRPDDYEGVYSEAVEFEEEAGRVSRQYMIQPNVADAIAADLTAHGVDFHPVDRDDHYSKAEASSSEWFQLD</sequence>
<dbReference type="Proteomes" id="UP000324974">
    <property type="component" value="Chromosome"/>
</dbReference>
<evidence type="ECO:0000313" key="1">
    <source>
        <dbReference type="EMBL" id="QEL14915.1"/>
    </source>
</evidence>
<reference evidence="2" key="1">
    <citation type="submission" date="2019-08" db="EMBL/GenBank/DDBJ databases">
        <title>Limnoglobus roseus gen. nov., sp. nov., a novel freshwater planctomycete with a giant genome from the family Gemmataceae.</title>
        <authorList>
            <person name="Kulichevskaya I.S."/>
            <person name="Naumoff D.G."/>
            <person name="Miroshnikov K."/>
            <person name="Ivanova A."/>
            <person name="Philippov D.A."/>
            <person name="Hakobyan A."/>
            <person name="Rijpstra I.C."/>
            <person name="Sinninghe Damste J.S."/>
            <person name="Liesack W."/>
            <person name="Dedysh S.N."/>
        </authorList>
    </citation>
    <scope>NUCLEOTIDE SEQUENCE [LARGE SCALE GENOMIC DNA]</scope>
    <source>
        <strain evidence="2">PX52</strain>
    </source>
</reference>
<accession>A0A5C1A8S7</accession>
<gene>
    <name evidence="1" type="ORF">PX52LOC_01816</name>
</gene>
<protein>
    <submittedName>
        <fullName evidence="1">Uncharacterized protein</fullName>
    </submittedName>
</protein>
<dbReference type="OrthoDB" id="283647at2"/>
<proteinExistence type="predicted"/>
<keyword evidence="2" id="KW-1185">Reference proteome</keyword>
<dbReference type="KEGG" id="lrs:PX52LOC_01816"/>
<dbReference type="AlphaFoldDB" id="A0A5C1A8S7"/>
<dbReference type="EMBL" id="CP042425">
    <property type="protein sequence ID" value="QEL14915.1"/>
    <property type="molecule type" value="Genomic_DNA"/>
</dbReference>
<dbReference type="RefSeq" id="WP_149109773.1">
    <property type="nucleotide sequence ID" value="NZ_CP042425.1"/>
</dbReference>
<evidence type="ECO:0000313" key="2">
    <source>
        <dbReference type="Proteomes" id="UP000324974"/>
    </source>
</evidence>
<name>A0A5C1A8S7_9BACT</name>
<organism evidence="1 2">
    <name type="scientific">Limnoglobus roseus</name>
    <dbReference type="NCBI Taxonomy" id="2598579"/>
    <lineage>
        <taxon>Bacteria</taxon>
        <taxon>Pseudomonadati</taxon>
        <taxon>Planctomycetota</taxon>
        <taxon>Planctomycetia</taxon>
        <taxon>Gemmatales</taxon>
        <taxon>Gemmataceae</taxon>
        <taxon>Limnoglobus</taxon>
    </lineage>
</organism>